<keyword evidence="2" id="KW-1185">Reference proteome</keyword>
<protein>
    <submittedName>
        <fullName evidence="1">Uncharacterized protein</fullName>
    </submittedName>
</protein>
<evidence type="ECO:0000313" key="2">
    <source>
        <dbReference type="Proteomes" id="UP000265703"/>
    </source>
</evidence>
<accession>A0A397SCN8</accession>
<dbReference type="Proteomes" id="UP000265703">
    <property type="component" value="Unassembled WGS sequence"/>
</dbReference>
<comment type="caution">
    <text evidence="1">The sequence shown here is derived from an EMBL/GenBank/DDBJ whole genome shotgun (WGS) entry which is preliminary data.</text>
</comment>
<evidence type="ECO:0000313" key="1">
    <source>
        <dbReference type="EMBL" id="RIA83262.1"/>
    </source>
</evidence>
<name>A0A397SCN8_9GLOM</name>
<gene>
    <name evidence="1" type="ORF">C1645_809305</name>
</gene>
<sequence length="242" mass="27764">MRDYYSNSAVTLVAIQTDIEKDLLDEWRKSFADTSVGVRSIVVKKNEIDPLIHVKEEVDKAHELFDYFKKEVKTKDFVDLPEYSELTDNKYDEKKVPTALRFIDGSEQVITILEDEDTKDIAQLESKFNKLFPNTSAGDNNSLEEKVYPTIRLKVNDELQVVKLDELNSLLNIKNGNRLIIPASAEKEKRMAILVTKGEDNLYHRKGLLIIDGLKENSAQQTFIIGGENDQKVREIPMEEDN</sequence>
<reference evidence="1 2" key="1">
    <citation type="submission" date="2018-06" db="EMBL/GenBank/DDBJ databases">
        <title>Comparative genomics reveals the genomic features of Rhizophagus irregularis, R. cerebriforme, R. diaphanum and Gigaspora rosea, and their symbiotic lifestyle signature.</title>
        <authorList>
            <person name="Morin E."/>
            <person name="San Clemente H."/>
            <person name="Chen E.C.H."/>
            <person name="De La Providencia I."/>
            <person name="Hainaut M."/>
            <person name="Kuo A."/>
            <person name="Kohler A."/>
            <person name="Murat C."/>
            <person name="Tang N."/>
            <person name="Roy S."/>
            <person name="Loubradou J."/>
            <person name="Henrissat B."/>
            <person name="Grigoriev I.V."/>
            <person name="Corradi N."/>
            <person name="Roux C."/>
            <person name="Martin F.M."/>
        </authorList>
    </citation>
    <scope>NUCLEOTIDE SEQUENCE [LARGE SCALE GENOMIC DNA]</scope>
    <source>
        <strain evidence="1 2">DAOM 227022</strain>
    </source>
</reference>
<dbReference type="EMBL" id="QKYT01000586">
    <property type="protein sequence ID" value="RIA83262.1"/>
    <property type="molecule type" value="Genomic_DNA"/>
</dbReference>
<dbReference type="AlphaFoldDB" id="A0A397SCN8"/>
<proteinExistence type="predicted"/>
<organism evidence="1 2">
    <name type="scientific">Glomus cerebriforme</name>
    <dbReference type="NCBI Taxonomy" id="658196"/>
    <lineage>
        <taxon>Eukaryota</taxon>
        <taxon>Fungi</taxon>
        <taxon>Fungi incertae sedis</taxon>
        <taxon>Mucoromycota</taxon>
        <taxon>Glomeromycotina</taxon>
        <taxon>Glomeromycetes</taxon>
        <taxon>Glomerales</taxon>
        <taxon>Glomeraceae</taxon>
        <taxon>Glomus</taxon>
    </lineage>
</organism>